<dbReference type="GO" id="GO:0005524">
    <property type="term" value="F:ATP binding"/>
    <property type="evidence" value="ECO:0007669"/>
    <property type="project" value="UniProtKB-KW"/>
</dbReference>
<evidence type="ECO:0000256" key="4">
    <source>
        <dbReference type="ARBA" id="ARBA00022597"/>
    </source>
</evidence>
<name>A0ABV2IDB3_9HYPH</name>
<dbReference type="PANTHER" id="PTHR43790">
    <property type="entry name" value="CARBOHYDRATE TRANSPORT ATP-BINDING PROTEIN MG119-RELATED"/>
    <property type="match status" value="1"/>
</dbReference>
<dbReference type="Pfam" id="PF00005">
    <property type="entry name" value="ABC_tran"/>
    <property type="match status" value="2"/>
</dbReference>
<dbReference type="Proteomes" id="UP001549164">
    <property type="component" value="Unassembled WGS sequence"/>
</dbReference>
<evidence type="ECO:0000256" key="1">
    <source>
        <dbReference type="ARBA" id="ARBA00005417"/>
    </source>
</evidence>
<dbReference type="CDD" id="cd03215">
    <property type="entry name" value="ABC_Carb_Monos_II"/>
    <property type="match status" value="1"/>
</dbReference>
<comment type="similarity">
    <text evidence="1">Belongs to the ABC transporter superfamily.</text>
</comment>
<proteinExistence type="inferred from homology"/>
<dbReference type="PROSITE" id="PS00211">
    <property type="entry name" value="ABC_TRANSPORTER_1"/>
    <property type="match status" value="2"/>
</dbReference>
<evidence type="ECO:0000256" key="2">
    <source>
        <dbReference type="ARBA" id="ARBA00022448"/>
    </source>
</evidence>
<keyword evidence="2" id="KW-0813">Transport</keyword>
<organism evidence="11 12">
    <name type="scientific">Martelella mangrovi</name>
    <dbReference type="NCBI Taxonomy" id="1397477"/>
    <lineage>
        <taxon>Bacteria</taxon>
        <taxon>Pseudomonadati</taxon>
        <taxon>Pseudomonadota</taxon>
        <taxon>Alphaproteobacteria</taxon>
        <taxon>Hyphomicrobiales</taxon>
        <taxon>Aurantimonadaceae</taxon>
        <taxon>Martelella</taxon>
    </lineage>
</organism>
<feature type="domain" description="ABC transporter" evidence="10">
    <location>
        <begin position="258"/>
        <end position="503"/>
    </location>
</feature>
<keyword evidence="3" id="KW-1003">Cell membrane</keyword>
<reference evidence="11 12" key="1">
    <citation type="submission" date="2024-06" db="EMBL/GenBank/DDBJ databases">
        <title>Genomic Encyclopedia of Type Strains, Phase IV (KMG-IV): sequencing the most valuable type-strain genomes for metagenomic binning, comparative biology and taxonomic classification.</title>
        <authorList>
            <person name="Goeker M."/>
        </authorList>
    </citation>
    <scope>NUCLEOTIDE SEQUENCE [LARGE SCALE GENOMIC DNA]</scope>
    <source>
        <strain evidence="11 12">DSM 28102</strain>
    </source>
</reference>
<dbReference type="InterPro" id="IPR017871">
    <property type="entry name" value="ABC_transporter-like_CS"/>
</dbReference>
<keyword evidence="12" id="KW-1185">Reference proteome</keyword>
<dbReference type="InterPro" id="IPR050107">
    <property type="entry name" value="ABC_carbohydrate_import_ATPase"/>
</dbReference>
<dbReference type="Gene3D" id="3.40.50.300">
    <property type="entry name" value="P-loop containing nucleotide triphosphate hydrolases"/>
    <property type="match status" value="2"/>
</dbReference>
<keyword evidence="6" id="KW-0547">Nucleotide-binding</keyword>
<keyword evidence="5" id="KW-0677">Repeat</keyword>
<dbReference type="SUPFAM" id="SSF52540">
    <property type="entry name" value="P-loop containing nucleoside triphosphate hydrolases"/>
    <property type="match status" value="2"/>
</dbReference>
<dbReference type="CDD" id="cd03216">
    <property type="entry name" value="ABC_Carb_Monos_I"/>
    <property type="match status" value="1"/>
</dbReference>
<sequence>MTDAGKPVLDMQNISKTFGPVKALTDVSLTAYGGEVHALMGENGAGKSTLTKILSGAYVPDRGGTILVGGEPLPHGRPKAAKAMGVAVIYQELSLAPNLSVAENIFLGNERSSRGIVNRSQMRSQTQPILDRLGVDFSPSTIVGTLSLGERQLVEIARALSANARIIVMDEPTTSLTSRETERLFEVIAALKADNIAVIYISHRMEEVYRISDRCSVLRDGKYIGTLAREELSAERLISMMVGRELSSFYTKEHRSDLEDAEVVLDVTDVSDGRKVKNCSFSVRRGEVLGISGLVGSGRTELARLIYGADRAVSGKVVLNGRDVTPKSPSAALAEGIVYLTEDRKQLGLFLDMTIADNINMCVMAHDSGFAGIRNFKTARSRADTEIDTLSIRAQSPFVDVGSLSGGNQQKVLLGRLLEVKPKVIILDEPTRGVDVGAKSEIYRLIDMLARQGLAVVMISSELQEIINVADRALVMREGEIAGEVTSRPGKPIEQEAIMRLSTGAKTAA</sequence>
<dbReference type="PANTHER" id="PTHR43790:SF3">
    <property type="entry name" value="D-ALLOSE IMPORT ATP-BINDING PROTEIN ALSA-RELATED"/>
    <property type="match status" value="1"/>
</dbReference>
<evidence type="ECO:0000256" key="9">
    <source>
        <dbReference type="ARBA" id="ARBA00023136"/>
    </source>
</evidence>
<keyword evidence="4" id="KW-0762">Sugar transport</keyword>
<keyword evidence="8" id="KW-1278">Translocase</keyword>
<keyword evidence="9" id="KW-0472">Membrane</keyword>
<evidence type="ECO:0000259" key="10">
    <source>
        <dbReference type="PROSITE" id="PS50893"/>
    </source>
</evidence>
<dbReference type="SMART" id="SM00382">
    <property type="entry name" value="AAA"/>
    <property type="match status" value="2"/>
</dbReference>
<dbReference type="EMBL" id="JBEPLY010000010">
    <property type="protein sequence ID" value="MET3600912.1"/>
    <property type="molecule type" value="Genomic_DNA"/>
</dbReference>
<accession>A0ABV2IDB3</accession>
<evidence type="ECO:0000313" key="12">
    <source>
        <dbReference type="Proteomes" id="UP001549164"/>
    </source>
</evidence>
<gene>
    <name evidence="11" type="ORF">ABID12_002863</name>
</gene>
<dbReference type="PROSITE" id="PS50893">
    <property type="entry name" value="ABC_TRANSPORTER_2"/>
    <property type="match status" value="2"/>
</dbReference>
<protein>
    <submittedName>
        <fullName evidence="11">Ribose transport system ATP-binding protein</fullName>
    </submittedName>
</protein>
<dbReference type="RefSeq" id="WP_354434783.1">
    <property type="nucleotide sequence ID" value="NZ_JBEPLY010000010.1"/>
</dbReference>
<evidence type="ECO:0000256" key="8">
    <source>
        <dbReference type="ARBA" id="ARBA00022967"/>
    </source>
</evidence>
<evidence type="ECO:0000256" key="7">
    <source>
        <dbReference type="ARBA" id="ARBA00022840"/>
    </source>
</evidence>
<evidence type="ECO:0000256" key="5">
    <source>
        <dbReference type="ARBA" id="ARBA00022737"/>
    </source>
</evidence>
<evidence type="ECO:0000313" key="11">
    <source>
        <dbReference type="EMBL" id="MET3600912.1"/>
    </source>
</evidence>
<evidence type="ECO:0000256" key="6">
    <source>
        <dbReference type="ARBA" id="ARBA00022741"/>
    </source>
</evidence>
<dbReference type="InterPro" id="IPR003593">
    <property type="entry name" value="AAA+_ATPase"/>
</dbReference>
<evidence type="ECO:0000256" key="3">
    <source>
        <dbReference type="ARBA" id="ARBA00022475"/>
    </source>
</evidence>
<dbReference type="InterPro" id="IPR027417">
    <property type="entry name" value="P-loop_NTPase"/>
</dbReference>
<dbReference type="InterPro" id="IPR003439">
    <property type="entry name" value="ABC_transporter-like_ATP-bd"/>
</dbReference>
<feature type="domain" description="ABC transporter" evidence="10">
    <location>
        <begin position="9"/>
        <end position="245"/>
    </location>
</feature>
<comment type="caution">
    <text evidence="11">The sequence shown here is derived from an EMBL/GenBank/DDBJ whole genome shotgun (WGS) entry which is preliminary data.</text>
</comment>
<keyword evidence="7 11" id="KW-0067">ATP-binding</keyword>